<keyword evidence="2 9" id="KW-0597">Phosphoprotein</keyword>
<protein>
    <recommendedName>
        <fullName evidence="9">Adaptive-response sensory-kinase SasA</fullName>
        <ecNumber evidence="9">2.7.13.3</ecNumber>
    </recommendedName>
    <alternativeName>
        <fullName evidence="9">Sensor histidine kinase SasA</fullName>
    </alternativeName>
</protein>
<keyword evidence="12" id="KW-1185">Reference proteome</keyword>
<accession>A0ABT7BB35</accession>
<dbReference type="InterPro" id="IPR036097">
    <property type="entry name" value="HisK_dim/P_sf"/>
</dbReference>
<evidence type="ECO:0000256" key="2">
    <source>
        <dbReference type="ARBA" id="ARBA00022553"/>
    </source>
</evidence>
<dbReference type="RefSeq" id="WP_347178879.1">
    <property type="nucleotide sequence ID" value="NZ_JAQOSO010000096.1"/>
</dbReference>
<dbReference type="SUPFAM" id="SSF55874">
    <property type="entry name" value="ATPase domain of HSP90 chaperone/DNA topoisomerase II/histidine kinase"/>
    <property type="match status" value="1"/>
</dbReference>
<evidence type="ECO:0000256" key="5">
    <source>
        <dbReference type="ARBA" id="ARBA00022777"/>
    </source>
</evidence>
<evidence type="ECO:0000256" key="1">
    <source>
        <dbReference type="ARBA" id="ARBA00000085"/>
    </source>
</evidence>
<name>A0ABT7BB35_9CYAN</name>
<dbReference type="SMART" id="SM00387">
    <property type="entry name" value="HATPase_c"/>
    <property type="match status" value="1"/>
</dbReference>
<proteinExistence type="inferred from homology"/>
<dbReference type="PROSITE" id="PS50109">
    <property type="entry name" value="HIS_KIN"/>
    <property type="match status" value="1"/>
</dbReference>
<dbReference type="PANTHER" id="PTHR43711:SF26">
    <property type="entry name" value="SENSOR HISTIDINE KINASE RCSC"/>
    <property type="match status" value="1"/>
</dbReference>
<evidence type="ECO:0000256" key="3">
    <source>
        <dbReference type="ARBA" id="ARBA00022679"/>
    </source>
</evidence>
<dbReference type="CDD" id="cd00075">
    <property type="entry name" value="HATPase"/>
    <property type="match status" value="1"/>
</dbReference>
<dbReference type="InterPro" id="IPR036890">
    <property type="entry name" value="HATPase_C_sf"/>
</dbReference>
<evidence type="ECO:0000313" key="12">
    <source>
        <dbReference type="Proteomes" id="UP001235849"/>
    </source>
</evidence>
<dbReference type="Pfam" id="PF07689">
    <property type="entry name" value="KaiB"/>
    <property type="match status" value="1"/>
</dbReference>
<gene>
    <name evidence="9" type="primary">sasA</name>
    <name evidence="11" type="ORF">PMG25_18255</name>
</gene>
<evidence type="ECO:0000259" key="10">
    <source>
        <dbReference type="PROSITE" id="PS50109"/>
    </source>
</evidence>
<dbReference type="SUPFAM" id="SSF47384">
    <property type="entry name" value="Homodimeric domain of signal transducing histidine kinase"/>
    <property type="match status" value="1"/>
</dbReference>
<dbReference type="InterPro" id="IPR023527">
    <property type="entry name" value="Kinase_SasA"/>
</dbReference>
<dbReference type="CDD" id="cd02978">
    <property type="entry name" value="KaiB_like"/>
    <property type="match status" value="1"/>
</dbReference>
<dbReference type="Pfam" id="PF00512">
    <property type="entry name" value="HisKA"/>
    <property type="match status" value="1"/>
</dbReference>
<dbReference type="InterPro" id="IPR011649">
    <property type="entry name" value="KaiB_domain"/>
</dbReference>
<dbReference type="SUPFAM" id="SSF52833">
    <property type="entry name" value="Thioredoxin-like"/>
    <property type="match status" value="1"/>
</dbReference>
<evidence type="ECO:0000256" key="8">
    <source>
        <dbReference type="ARBA" id="ARBA00023108"/>
    </source>
</evidence>
<dbReference type="EMBL" id="JAQOSO010000096">
    <property type="protein sequence ID" value="MDJ1176032.1"/>
    <property type="molecule type" value="Genomic_DNA"/>
</dbReference>
<feature type="modified residue" description="Phosphohistidine; by autocatalysis" evidence="9">
    <location>
        <position position="163"/>
    </location>
</feature>
<dbReference type="PRINTS" id="PR00344">
    <property type="entry name" value="BCTRLSENSOR"/>
</dbReference>
<dbReference type="GO" id="GO:0016301">
    <property type="term" value="F:kinase activity"/>
    <property type="evidence" value="ECO:0007669"/>
    <property type="project" value="UniProtKB-KW"/>
</dbReference>
<dbReference type="Proteomes" id="UP001235849">
    <property type="component" value="Unassembled WGS sequence"/>
</dbReference>
<sequence>MQATSKQPLKPDPPLQLLLFVDKRPYAGEQIRQIRCYLRNLAQDLDFELMVVDVSEQPQLAENFKVVATPALIKIHPQPKQTLAGSNLTNLIDNWWPRWVQSVEEYLEQEELVGSESSQLSASIAYSAELLRLSDEIFLLRQETAELKEQLQFKDRIIAMLAHDLRNPLTAAALAVETLEIGYSAEDSRASRFTATLTTQLLKHARTQIKAIDRMITDILQVAKGSNTQIQVHPEKIELKLLCKTVLKNFDEPLQQKSLNLETDLPQDLPLVYADPQRIEQVITNLLDNAIKYTPPEGSIKVSIMHRTTQKIQVSFCDTGPGIPPEKQEKIFEDRFRLERDRTTDGYGIGLSLCQRIIRAHYGQIWVESLDNQGSCFHFTLPVYRP</sequence>
<dbReference type="InterPro" id="IPR050736">
    <property type="entry name" value="Sensor_HK_Regulatory"/>
</dbReference>
<dbReference type="InterPro" id="IPR003661">
    <property type="entry name" value="HisK_dim/P_dom"/>
</dbReference>
<dbReference type="SMART" id="SM01248">
    <property type="entry name" value="KaiB"/>
    <property type="match status" value="1"/>
</dbReference>
<evidence type="ECO:0000256" key="6">
    <source>
        <dbReference type="ARBA" id="ARBA00022840"/>
    </source>
</evidence>
<comment type="domain">
    <text evidence="9">The N-terminus interacts with KaiC, while the C-terminal histidine kinase domain autophosphorylates and is probably responsible for self-oligomerization. The N-terminal domain stimulates the C-terminus to autophosphorylate.</text>
</comment>
<evidence type="ECO:0000256" key="9">
    <source>
        <dbReference type="HAMAP-Rule" id="MF_01837"/>
    </source>
</evidence>
<dbReference type="InterPro" id="IPR003594">
    <property type="entry name" value="HATPase_dom"/>
</dbReference>
<dbReference type="Gene3D" id="1.10.287.130">
    <property type="match status" value="1"/>
</dbReference>
<keyword evidence="5 9" id="KW-0418">Kinase</keyword>
<dbReference type="Gene3D" id="3.30.565.10">
    <property type="entry name" value="Histidine kinase-like ATPase, C-terminal domain"/>
    <property type="match status" value="1"/>
</dbReference>
<dbReference type="Pfam" id="PF02518">
    <property type="entry name" value="HATPase_c"/>
    <property type="match status" value="1"/>
</dbReference>
<dbReference type="EC" id="2.7.13.3" evidence="9"/>
<evidence type="ECO:0000256" key="7">
    <source>
        <dbReference type="ARBA" id="ARBA00023012"/>
    </source>
</evidence>
<dbReference type="HAMAP" id="MF_01837">
    <property type="entry name" value="Kinase_SasA"/>
    <property type="match status" value="1"/>
</dbReference>
<organism evidence="11 12">
    <name type="scientific">Roseofilum capinflatum BLCC-M114</name>
    <dbReference type="NCBI Taxonomy" id="3022440"/>
    <lineage>
        <taxon>Bacteria</taxon>
        <taxon>Bacillati</taxon>
        <taxon>Cyanobacteriota</taxon>
        <taxon>Cyanophyceae</taxon>
        <taxon>Desertifilales</taxon>
        <taxon>Desertifilaceae</taxon>
        <taxon>Roseofilum</taxon>
        <taxon>Roseofilum capinflatum</taxon>
    </lineage>
</organism>
<keyword evidence="4 9" id="KW-0547">Nucleotide-binding</keyword>
<dbReference type="InterPro" id="IPR036249">
    <property type="entry name" value="Thioredoxin-like_sf"/>
</dbReference>
<reference evidence="11 12" key="1">
    <citation type="submission" date="2023-01" db="EMBL/GenBank/DDBJ databases">
        <title>Novel diversity within Roseofilum (Cyanobacteria; Desertifilaceae) from marine benthic mats with descriptions of four novel species.</title>
        <authorList>
            <person name="Wang Y."/>
            <person name="Berthold D.E."/>
            <person name="Hu J."/>
            <person name="Lefler F.W."/>
            <person name="Laughinghouse H.D. IV."/>
        </authorList>
    </citation>
    <scope>NUCLEOTIDE SEQUENCE [LARGE SCALE GENOMIC DNA]</scope>
    <source>
        <strain evidence="11 12">BLCC-M114</strain>
    </source>
</reference>
<comment type="catalytic activity">
    <reaction evidence="1 9">
        <text>ATP + protein L-histidine = ADP + protein N-phospho-L-histidine.</text>
        <dbReference type="EC" id="2.7.13.3"/>
    </reaction>
</comment>
<comment type="caution">
    <text evidence="11">The sequence shown here is derived from an EMBL/GenBank/DDBJ whole genome shotgun (WGS) entry which is preliminary data.</text>
</comment>
<keyword evidence="7 9" id="KW-0902">Two-component regulatory system</keyword>
<keyword evidence="8 9" id="KW-0090">Biological rhythms</keyword>
<dbReference type="InterPro" id="IPR005467">
    <property type="entry name" value="His_kinase_dom"/>
</dbReference>
<evidence type="ECO:0000313" key="11">
    <source>
        <dbReference type="EMBL" id="MDJ1176032.1"/>
    </source>
</evidence>
<comment type="function">
    <text evidence="9">Member of the two-component regulatory system SasA/RpaA involved in genome-wide circadian gene expression. One of several clock output pathways. Participates in the Kai clock protein complex, the main circadian regulator in cyanobacteria, via its interaction with KaiC. KaiC enhances the autophosphorylation activity of SasA, which then transfers its phosphate group to RpaA to activate it. In addition to its output function, recruits fold-shifted KaiB (KaiB(fs)) to KaiC to cooperatively form the KaiB(6):KaiC(6) complex (independent of SasA kinase activity). Required for robustness of the circadian rhythm of gene expression and is involved in clock output, also required for adaptation to light/dark cycles.</text>
</comment>
<dbReference type="NCBIfam" id="NF006800">
    <property type="entry name" value="PRK09303.1"/>
    <property type="match status" value="1"/>
</dbReference>
<feature type="domain" description="Histidine kinase" evidence="10">
    <location>
        <begin position="160"/>
        <end position="385"/>
    </location>
</feature>
<dbReference type="Gene3D" id="3.40.30.10">
    <property type="entry name" value="Glutaredoxin"/>
    <property type="match status" value="1"/>
</dbReference>
<dbReference type="CDD" id="cd00082">
    <property type="entry name" value="HisKA"/>
    <property type="match status" value="1"/>
</dbReference>
<keyword evidence="6 9" id="KW-0067">ATP-binding</keyword>
<dbReference type="SMART" id="SM00388">
    <property type="entry name" value="HisKA"/>
    <property type="match status" value="1"/>
</dbReference>
<keyword evidence="3 9" id="KW-0808">Transferase</keyword>
<dbReference type="PANTHER" id="PTHR43711">
    <property type="entry name" value="TWO-COMPONENT HISTIDINE KINASE"/>
    <property type="match status" value="1"/>
</dbReference>
<evidence type="ECO:0000256" key="4">
    <source>
        <dbReference type="ARBA" id="ARBA00022741"/>
    </source>
</evidence>
<comment type="subunit">
    <text evidence="9">Homooligomerizes. Interacts with KaiC. Participates in the KaiABC clock complex, whose core is composed of a KaiC homohexamer, 6 KaiB and up to 6 KaiA dimers. SasA and KaiB(fs) compete to bind to KaiC.</text>
</comment>
<dbReference type="InterPro" id="IPR004358">
    <property type="entry name" value="Sig_transdc_His_kin-like_C"/>
</dbReference>